<evidence type="ECO:0000256" key="1">
    <source>
        <dbReference type="SAM" id="MobiDB-lite"/>
    </source>
</evidence>
<dbReference type="KEGG" id="sbh:SBI_04341"/>
<dbReference type="eggNOG" id="ENOG5031S9A">
    <property type="taxonomic scope" value="Bacteria"/>
</dbReference>
<dbReference type="EMBL" id="CP002047">
    <property type="protein sequence ID" value="ADI07461.1"/>
    <property type="molecule type" value="Genomic_DNA"/>
</dbReference>
<feature type="compositionally biased region" description="Polar residues" evidence="1">
    <location>
        <begin position="42"/>
        <end position="54"/>
    </location>
</feature>
<evidence type="ECO:0000313" key="3">
    <source>
        <dbReference type="Proteomes" id="UP000000377"/>
    </source>
</evidence>
<feature type="compositionally biased region" description="Polar residues" evidence="1">
    <location>
        <begin position="80"/>
        <end position="94"/>
    </location>
</feature>
<proteinExistence type="predicted"/>
<feature type="region of interest" description="Disordered" evidence="1">
    <location>
        <begin position="1"/>
        <end position="20"/>
    </location>
</feature>
<accession>D7BTM2</accession>
<evidence type="ECO:0000313" key="2">
    <source>
        <dbReference type="EMBL" id="ADI07461.1"/>
    </source>
</evidence>
<organism evidence="2 3">
    <name type="scientific">Streptomyces bingchenggensis (strain BCW-1)</name>
    <dbReference type="NCBI Taxonomy" id="749414"/>
    <lineage>
        <taxon>Bacteria</taxon>
        <taxon>Bacillati</taxon>
        <taxon>Actinomycetota</taxon>
        <taxon>Actinomycetes</taxon>
        <taxon>Kitasatosporales</taxon>
        <taxon>Streptomycetaceae</taxon>
        <taxon>Streptomyces</taxon>
    </lineage>
</organism>
<feature type="region of interest" description="Disordered" evidence="1">
    <location>
        <begin position="27"/>
        <end position="104"/>
    </location>
</feature>
<protein>
    <submittedName>
        <fullName evidence="2">Uncharacterized protein</fullName>
    </submittedName>
</protein>
<gene>
    <name evidence="2" type="ordered locus">SBI_04341</name>
</gene>
<dbReference type="AlphaFoldDB" id="D7BTM2"/>
<sequence length="104" mass="10929">MPRASAASCSQSGGVSRKDVAFKSIRCGRAPVLSWPPPEAPYSSSYRRMTSPTGSAGHKVVSPLSRAMTSRAPSEDASETGPSARSSAQATKPRSNSRTRTSRC</sequence>
<reference evidence="2 3" key="1">
    <citation type="journal article" date="2010" name="J. Bacteriol.">
        <title>Genome sequence of the milbemycin-producing bacterium Streptomyces bingchenggensis.</title>
        <authorList>
            <person name="Wang X.J."/>
            <person name="Yan Y.J."/>
            <person name="Zhang B."/>
            <person name="An J."/>
            <person name="Wang J.J."/>
            <person name="Tian J."/>
            <person name="Jiang L."/>
            <person name="Chen Y.H."/>
            <person name="Huang S.X."/>
            <person name="Yin M."/>
            <person name="Zhang J."/>
            <person name="Gao A.L."/>
            <person name="Liu C.X."/>
            <person name="Zhu Z.X."/>
            <person name="Xiang W.S."/>
        </authorList>
    </citation>
    <scope>NUCLEOTIDE SEQUENCE [LARGE SCALE GENOMIC DNA]</scope>
    <source>
        <strain evidence="2 3">BCW-1</strain>
    </source>
</reference>
<keyword evidence="3" id="KW-1185">Reference proteome</keyword>
<name>D7BTM2_STRBB</name>
<dbReference type="Proteomes" id="UP000000377">
    <property type="component" value="Chromosome"/>
</dbReference>
<feature type="compositionally biased region" description="Basic residues" evidence="1">
    <location>
        <begin position="95"/>
        <end position="104"/>
    </location>
</feature>
<dbReference type="HOGENOM" id="CLU_2248503_0_0_11"/>